<name>A0ABP9H1E6_9ACTN</name>
<evidence type="ECO:0000256" key="5">
    <source>
        <dbReference type="ARBA" id="ARBA00023004"/>
    </source>
</evidence>
<evidence type="ECO:0000256" key="1">
    <source>
        <dbReference type="ARBA" id="ARBA00002494"/>
    </source>
</evidence>
<evidence type="ECO:0000313" key="11">
    <source>
        <dbReference type="EMBL" id="GAA4953794.1"/>
    </source>
</evidence>
<evidence type="ECO:0000256" key="3">
    <source>
        <dbReference type="ARBA" id="ARBA00022714"/>
    </source>
</evidence>
<comment type="cofactor">
    <cofactor evidence="9">
        <name>[2Fe-2S] cluster</name>
        <dbReference type="ChEBI" id="CHEBI:190135"/>
    </cofactor>
</comment>
<keyword evidence="5" id="KW-0408">Iron</keyword>
<dbReference type="InterPro" id="IPR017941">
    <property type="entry name" value="Rieske_2Fe-2S"/>
</dbReference>
<evidence type="ECO:0000256" key="7">
    <source>
        <dbReference type="ARBA" id="ARBA00023157"/>
    </source>
</evidence>
<keyword evidence="7" id="KW-1015">Disulfide bond</keyword>
<accession>A0ABP9H1E6</accession>
<sequence length="167" mass="16639">MGRRALAVGPAPSAACEEHTIMTTTPADPSRRSVLRGVAAVGALGAAGAAVTGCGTTEGGGAKAGSRPGAKGPVTVGKVPDVSVGAGKVYDDSAVVVTQPVKDQYKAFYARCPHQGCLVNKVEQGVVKCPCHGSQFSVTDGSVVRGPANEGLEELPSKVVDGNIVVG</sequence>
<dbReference type="SUPFAM" id="SSF50022">
    <property type="entry name" value="ISP domain"/>
    <property type="match status" value="1"/>
</dbReference>
<gene>
    <name evidence="11" type="ORF">GCM10023205_14090</name>
</gene>
<dbReference type="Pfam" id="PF00355">
    <property type="entry name" value="Rieske"/>
    <property type="match status" value="1"/>
</dbReference>
<evidence type="ECO:0000259" key="10">
    <source>
        <dbReference type="PROSITE" id="PS51296"/>
    </source>
</evidence>
<evidence type="ECO:0000256" key="9">
    <source>
        <dbReference type="ARBA" id="ARBA00034078"/>
    </source>
</evidence>
<dbReference type="PRINTS" id="PR00162">
    <property type="entry name" value="RIESKE"/>
</dbReference>
<dbReference type="Gene3D" id="2.102.10.10">
    <property type="entry name" value="Rieske [2Fe-2S] iron-sulphur domain"/>
    <property type="match status" value="1"/>
</dbReference>
<dbReference type="CDD" id="cd03467">
    <property type="entry name" value="Rieske"/>
    <property type="match status" value="1"/>
</dbReference>
<dbReference type="PROSITE" id="PS51296">
    <property type="entry name" value="RIESKE"/>
    <property type="match status" value="1"/>
</dbReference>
<dbReference type="PANTHER" id="PTHR10134">
    <property type="entry name" value="CYTOCHROME B-C1 COMPLEX SUBUNIT RIESKE, MITOCHONDRIAL"/>
    <property type="match status" value="1"/>
</dbReference>
<dbReference type="InterPro" id="IPR014349">
    <property type="entry name" value="Rieske_Fe-S_prot"/>
</dbReference>
<protein>
    <recommendedName>
        <fullName evidence="2">Cytochrome bc1 complex Rieske iron-sulfur subunit</fullName>
    </recommendedName>
    <alternativeName>
        <fullName evidence="8">Cytochrome bc1 reductase complex subunit QcrA</fullName>
    </alternativeName>
</protein>
<dbReference type="PROSITE" id="PS51318">
    <property type="entry name" value="TAT"/>
    <property type="match status" value="1"/>
</dbReference>
<feature type="domain" description="Rieske" evidence="10">
    <location>
        <begin position="71"/>
        <end position="166"/>
    </location>
</feature>
<reference evidence="12" key="1">
    <citation type="journal article" date="2019" name="Int. J. Syst. Evol. Microbiol.">
        <title>The Global Catalogue of Microorganisms (GCM) 10K type strain sequencing project: providing services to taxonomists for standard genome sequencing and annotation.</title>
        <authorList>
            <consortium name="The Broad Institute Genomics Platform"/>
            <consortium name="The Broad Institute Genome Sequencing Center for Infectious Disease"/>
            <person name="Wu L."/>
            <person name="Ma J."/>
        </authorList>
    </citation>
    <scope>NUCLEOTIDE SEQUENCE [LARGE SCALE GENOMIC DNA]</scope>
    <source>
        <strain evidence="12">JCM 17986</strain>
    </source>
</reference>
<keyword evidence="3" id="KW-0001">2Fe-2S</keyword>
<dbReference type="Proteomes" id="UP001500466">
    <property type="component" value="Unassembled WGS sequence"/>
</dbReference>
<evidence type="ECO:0000256" key="6">
    <source>
        <dbReference type="ARBA" id="ARBA00023014"/>
    </source>
</evidence>
<dbReference type="InterPro" id="IPR006311">
    <property type="entry name" value="TAT_signal"/>
</dbReference>
<keyword evidence="12" id="KW-1185">Reference proteome</keyword>
<proteinExistence type="predicted"/>
<organism evidence="11 12">
    <name type="scientific">Yinghuangia aomiensis</name>
    <dbReference type="NCBI Taxonomy" id="676205"/>
    <lineage>
        <taxon>Bacteria</taxon>
        <taxon>Bacillati</taxon>
        <taxon>Actinomycetota</taxon>
        <taxon>Actinomycetes</taxon>
        <taxon>Kitasatosporales</taxon>
        <taxon>Streptomycetaceae</taxon>
        <taxon>Yinghuangia</taxon>
    </lineage>
</organism>
<evidence type="ECO:0000256" key="4">
    <source>
        <dbReference type="ARBA" id="ARBA00022723"/>
    </source>
</evidence>
<dbReference type="InterPro" id="IPR005805">
    <property type="entry name" value="Rieske_Fe-S_prot_C"/>
</dbReference>
<dbReference type="InterPro" id="IPR036922">
    <property type="entry name" value="Rieske_2Fe-2S_sf"/>
</dbReference>
<keyword evidence="6" id="KW-0411">Iron-sulfur</keyword>
<comment type="caution">
    <text evidence="11">The sequence shown here is derived from an EMBL/GenBank/DDBJ whole genome shotgun (WGS) entry which is preliminary data.</text>
</comment>
<evidence type="ECO:0000256" key="8">
    <source>
        <dbReference type="ARBA" id="ARBA00029586"/>
    </source>
</evidence>
<evidence type="ECO:0000256" key="2">
    <source>
        <dbReference type="ARBA" id="ARBA00015816"/>
    </source>
</evidence>
<keyword evidence="4" id="KW-0479">Metal-binding</keyword>
<comment type="function">
    <text evidence="1">Iron-sulfur subunit of the cytochrome bc1 complex, an essential component of the respiratory electron transport chain required for ATP synthesis. The bc1 complex catalyzes the oxidation of menaquinol and the reduction of cytochrome c in the respiratory chain. The bc1 complex operates through a Q-cycle mechanism that couples electron transfer to generation of the proton gradient that drives ATP synthesis.</text>
</comment>
<dbReference type="EMBL" id="BAABHS010000004">
    <property type="protein sequence ID" value="GAA4953794.1"/>
    <property type="molecule type" value="Genomic_DNA"/>
</dbReference>
<evidence type="ECO:0000313" key="12">
    <source>
        <dbReference type="Proteomes" id="UP001500466"/>
    </source>
</evidence>